<sequence length="350" mass="38925">MTVIPLTRCQFLIPFAEIHSEIGGPTSALLAKFQLPTCLEEKADHYVPLLPAVRFATAAQGKQGLSEIAFRASQRLSFDHLSDALRARIRHSPTLLVALQQACKWAPIEDTNLHLWLEPCGESLKICSKLLGTEGISHLEMSQWLQNIFVIHIVRQFAGANWTPAVIAFEAIYTPGIEVQPYWPNTRFLSGQRASWIEVPLQLLSLPNLADAASSKAPENEPRSFGKDVVSVLKLSLPSYLDEGGPTIIQAAEMIGLSVRSLQRKLSLAGLTYSSLLEQVRFNNAIKLLRDTENKVIDVAFSSGYADPAHFTRAFRRIAGCTPREFRDRWRHANESAPQTGSIDRFLLKA</sequence>
<evidence type="ECO:0000256" key="3">
    <source>
        <dbReference type="ARBA" id="ARBA00023163"/>
    </source>
</evidence>
<dbReference type="PROSITE" id="PS01124">
    <property type="entry name" value="HTH_ARAC_FAMILY_2"/>
    <property type="match status" value="1"/>
</dbReference>
<dbReference type="Gene3D" id="1.10.10.60">
    <property type="entry name" value="Homeodomain-like"/>
    <property type="match status" value="1"/>
</dbReference>
<dbReference type="InterPro" id="IPR009057">
    <property type="entry name" value="Homeodomain-like_sf"/>
</dbReference>
<dbReference type="PANTHER" id="PTHR47894:SF4">
    <property type="entry name" value="HTH-TYPE TRANSCRIPTIONAL REGULATOR GADX"/>
    <property type="match status" value="1"/>
</dbReference>
<dbReference type="Pfam" id="PF12833">
    <property type="entry name" value="HTH_18"/>
    <property type="match status" value="1"/>
</dbReference>
<protein>
    <recommendedName>
        <fullName evidence="4">HTH araC/xylS-type domain-containing protein</fullName>
    </recommendedName>
</protein>
<dbReference type="STRING" id="1274631.LMTR13_16490"/>
<dbReference type="GO" id="GO:0003700">
    <property type="term" value="F:DNA-binding transcription factor activity"/>
    <property type="evidence" value="ECO:0007669"/>
    <property type="project" value="InterPro"/>
</dbReference>
<dbReference type="InterPro" id="IPR020449">
    <property type="entry name" value="Tscrpt_reg_AraC-type_HTH"/>
</dbReference>
<keyword evidence="1" id="KW-0805">Transcription regulation</keyword>
<feature type="domain" description="HTH araC/xylS-type" evidence="4">
    <location>
        <begin position="227"/>
        <end position="329"/>
    </location>
</feature>
<evidence type="ECO:0000256" key="1">
    <source>
        <dbReference type="ARBA" id="ARBA00023015"/>
    </source>
</evidence>
<evidence type="ECO:0000259" key="4">
    <source>
        <dbReference type="PROSITE" id="PS01124"/>
    </source>
</evidence>
<dbReference type="GO" id="GO:0005829">
    <property type="term" value="C:cytosol"/>
    <property type="evidence" value="ECO:0007669"/>
    <property type="project" value="TreeGrafter"/>
</dbReference>
<keyword evidence="6" id="KW-1185">Reference proteome</keyword>
<dbReference type="GO" id="GO:0000976">
    <property type="term" value="F:transcription cis-regulatory region binding"/>
    <property type="evidence" value="ECO:0007669"/>
    <property type="project" value="TreeGrafter"/>
</dbReference>
<evidence type="ECO:0000313" key="6">
    <source>
        <dbReference type="Proteomes" id="UP000092839"/>
    </source>
</evidence>
<dbReference type="PANTHER" id="PTHR47894">
    <property type="entry name" value="HTH-TYPE TRANSCRIPTIONAL REGULATOR GADX"/>
    <property type="match status" value="1"/>
</dbReference>
<reference evidence="5 6" key="1">
    <citation type="submission" date="2016-07" db="EMBL/GenBank/DDBJ databases">
        <title>Complete genome sequence of Bradyrhizobium icense LMTR 13T, a potential inoculant strain isolated from lima bean (Phaseolus lunatus) in Peru.</title>
        <authorList>
            <person name="Ormeno-Orrillo E."/>
            <person name="Duran D."/>
            <person name="Rogel M.A."/>
            <person name="Rey L."/>
            <person name="Imperial J."/>
            <person name="Ruiz-Argueso T."/>
            <person name="Martinez-Romero E."/>
        </authorList>
    </citation>
    <scope>NUCLEOTIDE SEQUENCE [LARGE SCALE GENOMIC DNA]</scope>
    <source>
        <strain evidence="5 6">LMTR 13</strain>
    </source>
</reference>
<dbReference type="Proteomes" id="UP000092839">
    <property type="component" value="Chromosome"/>
</dbReference>
<name>A0A1B1UFL5_9BRAD</name>
<proteinExistence type="predicted"/>
<dbReference type="RefSeq" id="WP_065728782.1">
    <property type="nucleotide sequence ID" value="NZ_CP016428.1"/>
</dbReference>
<evidence type="ECO:0000313" key="5">
    <source>
        <dbReference type="EMBL" id="ANW01530.1"/>
    </source>
</evidence>
<dbReference type="SMART" id="SM00342">
    <property type="entry name" value="HTH_ARAC"/>
    <property type="match status" value="1"/>
</dbReference>
<dbReference type="InterPro" id="IPR018060">
    <property type="entry name" value="HTH_AraC"/>
</dbReference>
<dbReference type="OrthoDB" id="9805730at2"/>
<dbReference type="KEGG" id="bic:LMTR13_16490"/>
<dbReference type="PRINTS" id="PR00032">
    <property type="entry name" value="HTHARAC"/>
</dbReference>
<dbReference type="SUPFAM" id="SSF46689">
    <property type="entry name" value="Homeodomain-like"/>
    <property type="match status" value="1"/>
</dbReference>
<dbReference type="EMBL" id="CP016428">
    <property type="protein sequence ID" value="ANW01530.1"/>
    <property type="molecule type" value="Genomic_DNA"/>
</dbReference>
<organism evidence="5 6">
    <name type="scientific">Bradyrhizobium icense</name>
    <dbReference type="NCBI Taxonomy" id="1274631"/>
    <lineage>
        <taxon>Bacteria</taxon>
        <taxon>Pseudomonadati</taxon>
        <taxon>Pseudomonadota</taxon>
        <taxon>Alphaproteobacteria</taxon>
        <taxon>Hyphomicrobiales</taxon>
        <taxon>Nitrobacteraceae</taxon>
        <taxon>Bradyrhizobium</taxon>
    </lineage>
</organism>
<accession>A0A1B1UFL5</accession>
<evidence type="ECO:0000256" key="2">
    <source>
        <dbReference type="ARBA" id="ARBA00023125"/>
    </source>
</evidence>
<dbReference type="AlphaFoldDB" id="A0A1B1UFL5"/>
<keyword evidence="2" id="KW-0238">DNA-binding</keyword>
<gene>
    <name evidence="5" type="ORF">LMTR13_16490</name>
</gene>
<keyword evidence="3" id="KW-0804">Transcription</keyword>